<dbReference type="EMBL" id="FBYC01000002">
    <property type="protein sequence ID" value="CUX79867.1"/>
    <property type="molecule type" value="Genomic_DNA"/>
</dbReference>
<organism evidence="1 2">
    <name type="scientific">Roseibaca calidilacus</name>
    <dbReference type="NCBI Taxonomy" id="1666912"/>
    <lineage>
        <taxon>Bacteria</taxon>
        <taxon>Pseudomonadati</taxon>
        <taxon>Pseudomonadota</taxon>
        <taxon>Alphaproteobacteria</taxon>
        <taxon>Rhodobacterales</taxon>
        <taxon>Paracoccaceae</taxon>
        <taxon>Roseinatronobacter</taxon>
    </lineage>
</organism>
<gene>
    <name evidence="1" type="ORF">Ga0058931_0562</name>
</gene>
<name>A0ABM9VQ61_9RHOB</name>
<evidence type="ECO:0000313" key="1">
    <source>
        <dbReference type="EMBL" id="CUX79867.1"/>
    </source>
</evidence>
<accession>A0ABM9VQ61</accession>
<reference evidence="1 2" key="1">
    <citation type="submission" date="2016-01" db="EMBL/GenBank/DDBJ databases">
        <authorList>
            <person name="Varghese N."/>
        </authorList>
    </citation>
    <scope>NUCLEOTIDE SEQUENCE [LARGE SCALE GENOMIC DNA]</scope>
    <source>
        <strain evidence="1 2">HL-91</strain>
    </source>
</reference>
<proteinExistence type="predicted"/>
<sequence>MKGEKILAPAERIDFGEALVPPEGYRLEAAIGTTFSMDIATALTVPVAMALRGGIERDELIENPLAALAAMQRLQDRVRIFVEVGNIHPPVGKRNALISLLEGLVVEVAPPKRASFHPKLWLMRFSPEAGGTTRQRLVMMSRNLTRDRSWDVALQLEGEETEKNQGGNQPLVDLIDWMPGPKPRALQELRNQLAFVKWQAVPGFRKPVFHAHFPRSPHVWRPGKGQMAVISPFCDDAALDMLGRERICALVACDDWLARLDDVPKCSMTLMDHAVPEQEPTGHQERAGLHAKIFITENADETTITLGSGNATSAGLAVSGMRNIEVFATLRGKTATVGGIGLDSEGILGHDGLKPLLADWSPRSLSEEEVDEARFEDAVRQARHAIFAARPQLTFASVEDQWSAALQMKCPAIPGIVQIHARLATQHGSTAIAGAGPWILGLVGLLNVTRFIQIDLTGDNEKTASFVTQAEAHGLPDSEPRLRALMAEIIKTPEQMLSFVHAMLEVQPDLTGLMRTGSRSGQKTGQSQRAEPPVLETLLKVLLSDDGPARMAELDKLLRLIPADTQTAAEFHDLWSKFIAVNGKRR</sequence>
<dbReference type="Proteomes" id="UP000182045">
    <property type="component" value="Unassembled WGS sequence"/>
</dbReference>
<comment type="caution">
    <text evidence="1">The sequence shown here is derived from an EMBL/GenBank/DDBJ whole genome shotgun (WGS) entry which is preliminary data.</text>
</comment>
<evidence type="ECO:0008006" key="3">
    <source>
        <dbReference type="Google" id="ProtNLM"/>
    </source>
</evidence>
<dbReference type="RefSeq" id="WP_072244803.1">
    <property type="nucleotide sequence ID" value="NZ_FBYC01000002.1"/>
</dbReference>
<keyword evidence="2" id="KW-1185">Reference proteome</keyword>
<evidence type="ECO:0000313" key="2">
    <source>
        <dbReference type="Proteomes" id="UP000182045"/>
    </source>
</evidence>
<protein>
    <recommendedName>
        <fullName evidence="3">PLD phosphodiesterase domain-containing protein</fullName>
    </recommendedName>
</protein>
<dbReference type="Gene3D" id="3.30.870.10">
    <property type="entry name" value="Endonuclease Chain A"/>
    <property type="match status" value="1"/>
</dbReference>